<keyword evidence="1" id="KW-0812">Transmembrane</keyword>
<feature type="transmembrane region" description="Helical" evidence="1">
    <location>
        <begin position="12"/>
        <end position="35"/>
    </location>
</feature>
<protein>
    <submittedName>
        <fullName evidence="2">Uncharacterized protein</fullName>
    </submittedName>
</protein>
<reference evidence="2" key="1">
    <citation type="journal article" date="2020" name="Stud. Mycol.">
        <title>101 Dothideomycetes genomes: a test case for predicting lifestyles and emergence of pathogens.</title>
        <authorList>
            <person name="Haridas S."/>
            <person name="Albert R."/>
            <person name="Binder M."/>
            <person name="Bloem J."/>
            <person name="Labutti K."/>
            <person name="Salamov A."/>
            <person name="Andreopoulos B."/>
            <person name="Baker S."/>
            <person name="Barry K."/>
            <person name="Bills G."/>
            <person name="Bluhm B."/>
            <person name="Cannon C."/>
            <person name="Castanera R."/>
            <person name="Culley D."/>
            <person name="Daum C."/>
            <person name="Ezra D."/>
            <person name="Gonzalez J."/>
            <person name="Henrissat B."/>
            <person name="Kuo A."/>
            <person name="Liang C."/>
            <person name="Lipzen A."/>
            <person name="Lutzoni F."/>
            <person name="Magnuson J."/>
            <person name="Mondo S."/>
            <person name="Nolan M."/>
            <person name="Ohm R."/>
            <person name="Pangilinan J."/>
            <person name="Park H.-J."/>
            <person name="Ramirez L."/>
            <person name="Alfaro M."/>
            <person name="Sun H."/>
            <person name="Tritt A."/>
            <person name="Yoshinaga Y."/>
            <person name="Zwiers L.-H."/>
            <person name="Turgeon B."/>
            <person name="Goodwin S."/>
            <person name="Spatafora J."/>
            <person name="Crous P."/>
            <person name="Grigoriev I."/>
        </authorList>
    </citation>
    <scope>NUCLEOTIDE SEQUENCE</scope>
    <source>
        <strain evidence="2">CBS 207.26</strain>
    </source>
</reference>
<keyword evidence="1" id="KW-0472">Membrane</keyword>
<dbReference type="EMBL" id="ML994678">
    <property type="protein sequence ID" value="KAF2178125.1"/>
    <property type="molecule type" value="Genomic_DNA"/>
</dbReference>
<evidence type="ECO:0000313" key="2">
    <source>
        <dbReference type="EMBL" id="KAF2178125.1"/>
    </source>
</evidence>
<proteinExistence type="predicted"/>
<dbReference type="Proteomes" id="UP000800200">
    <property type="component" value="Unassembled WGS sequence"/>
</dbReference>
<organism evidence="2 3">
    <name type="scientific">Zopfia rhizophila CBS 207.26</name>
    <dbReference type="NCBI Taxonomy" id="1314779"/>
    <lineage>
        <taxon>Eukaryota</taxon>
        <taxon>Fungi</taxon>
        <taxon>Dikarya</taxon>
        <taxon>Ascomycota</taxon>
        <taxon>Pezizomycotina</taxon>
        <taxon>Dothideomycetes</taxon>
        <taxon>Dothideomycetes incertae sedis</taxon>
        <taxon>Zopfiaceae</taxon>
        <taxon>Zopfia</taxon>
    </lineage>
</organism>
<keyword evidence="3" id="KW-1185">Reference proteome</keyword>
<evidence type="ECO:0000313" key="3">
    <source>
        <dbReference type="Proteomes" id="UP000800200"/>
    </source>
</evidence>
<dbReference type="AlphaFoldDB" id="A0A6A6DG60"/>
<evidence type="ECO:0000256" key="1">
    <source>
        <dbReference type="SAM" id="Phobius"/>
    </source>
</evidence>
<sequence length="151" mass="18035">MSRIVFFCRAQLSAIVHGFFTHTICTCNTLFFLLLHQSEFLVEVRRRYHFPYFPLEQSLSRLCRFLGSLLSHTHTHPSQCLHECSCVFWSQNRHVSLPISISRTLILDLFSHTLLQHYHNQKSDLCRMFMSNWNEWMDGRTMALVDARRNW</sequence>
<gene>
    <name evidence="2" type="ORF">K469DRAFT_339227</name>
</gene>
<name>A0A6A6DG60_9PEZI</name>
<keyword evidence="1" id="KW-1133">Transmembrane helix</keyword>
<accession>A0A6A6DG60</accession>